<dbReference type="Gene3D" id="1.50.10.100">
    <property type="entry name" value="Chondroitin AC/alginate lyase"/>
    <property type="match status" value="1"/>
</dbReference>
<dbReference type="InterPro" id="IPR008929">
    <property type="entry name" value="Chondroitin_lyas"/>
</dbReference>
<comment type="caution">
    <text evidence="1">The sequence shown here is derived from an EMBL/GenBank/DDBJ whole genome shotgun (WGS) entry which is preliminary data.</text>
</comment>
<protein>
    <submittedName>
        <fullName evidence="1">Heparinase II/III-like protein</fullName>
    </submittedName>
</protein>
<dbReference type="Gene3D" id="2.70.98.70">
    <property type="match status" value="1"/>
</dbReference>
<gene>
    <name evidence="1" type="ORF">EV137_6902</name>
</gene>
<evidence type="ECO:0000313" key="2">
    <source>
        <dbReference type="Proteomes" id="UP000295060"/>
    </source>
</evidence>
<sequence length="611" mass="67633">MRGLLPGELVNRALGTAGSVRLAPGIELRDVWNGVPAGDRAALLTDAEEQAAGEWPVLLASDFARFQREGDRDRYETPYFERRRRIVTSALAALLTGDERWVADVVDGVWLVCDEATWTLPAHASSAAARDEPLPRPGDRDLDLFCAETGGLLAWMDHLLGSALDAATRLRISTEVDQRVLTPFLEVRDWPWLTRFTNNWNPWIHSNLTACTLLLEPDPARRAQVVERVVDGLDVFLDSYPDDGGCDEGASYWTRAGGSVADSLVLLYDATAGQLDGFGHPKLRPITSYLPAMHIDDRWYVNFADCPAQLADPSAAYPLYRLGVHTDEPTARQHARMIRRRDDPLVPRIPSMLRVIGTLLEPGLRTEEDEVGHQDVYLPDTEVLVARSKNLLVALKGGHNAESHNHNDVGSLIVAVDGVPRVIDLGVGTYTRQTFSADRYQIFTMQSDYHNLPLINGFSQPPGREFQATGMSAELGDRTTCELDLAHAYPPEAGIRSWHRRLVLDQTVELTDTWDLSDAPRSLVWHLILNGPALHESGTIRVAGLTISYDADHLAAVLEPLPLTDPRLSAIWGDQVTRLALTARPPLLTPSNATTVVFSPSHLFTRHVTRE</sequence>
<reference evidence="1 2" key="1">
    <citation type="submission" date="2019-03" db="EMBL/GenBank/DDBJ databases">
        <title>Genomic Encyclopedia of Type Strains, Phase III (KMG-III): the genomes of soil and plant-associated and newly described type strains.</title>
        <authorList>
            <person name="Whitman W."/>
        </authorList>
    </citation>
    <scope>NUCLEOTIDE SEQUENCE [LARGE SCALE GENOMIC DNA]</scope>
    <source>
        <strain evidence="1 2">VKMAc-2574</strain>
    </source>
</reference>
<accession>A0ABY2F7D2</accession>
<proteinExistence type="predicted"/>
<organism evidence="1 2">
    <name type="scientific">Kribbella pratensis</name>
    <dbReference type="NCBI Taxonomy" id="2512112"/>
    <lineage>
        <taxon>Bacteria</taxon>
        <taxon>Bacillati</taxon>
        <taxon>Actinomycetota</taxon>
        <taxon>Actinomycetes</taxon>
        <taxon>Propionibacteriales</taxon>
        <taxon>Kribbellaceae</taxon>
        <taxon>Kribbella</taxon>
    </lineage>
</organism>
<name>A0ABY2F7D2_9ACTN</name>
<dbReference type="SUPFAM" id="SSF48230">
    <property type="entry name" value="Chondroitin AC/alginate lyase"/>
    <property type="match status" value="1"/>
</dbReference>
<keyword evidence="2" id="KW-1185">Reference proteome</keyword>
<dbReference type="Proteomes" id="UP000295060">
    <property type="component" value="Unassembled WGS sequence"/>
</dbReference>
<dbReference type="EMBL" id="SODU01000004">
    <property type="protein sequence ID" value="TDW84098.1"/>
    <property type="molecule type" value="Genomic_DNA"/>
</dbReference>
<evidence type="ECO:0000313" key="1">
    <source>
        <dbReference type="EMBL" id="TDW84098.1"/>
    </source>
</evidence>